<sequence>MPYTPNGVESSDDNTAVCVVASYSSAVQDIFGGNGGVDMSAVNGESLAEILHLTSGQLPTEAGLTDYGYNWGSYNNSGNPFRNIAGSLTSREWSIERVVSISKASPGLVMAWLTIPVCDEQADETDGLMASKMVIVATPLVCDSEVTSLVIHPYRPNTVFGGTRSGRLVSWTVGTDVLSLDTRHLRSQATATSGAKHILVSFPRRPSFSTYPSPQAHQGPVLKIAVMGDSNSHHLYSVSQDGKVCTWISSQPLHPHTSRTAYIGNKAMGSVGLRASFSTMKGSDAMSKVFIGTAGGALLYGSNRDARALELHYMKNNPVASASSNKESPSTSGVWGKYGEAPSMSANSEESSKGNLFSNPVTRASEHGGIVTAVAVQPEVFGLRDSECVLSAASDGSCYAWLEDYAVRLDGFGDVVCALEWSPTMPTLFAAGDASGTLSLWDVSQSITSPIASVSLTHHFSAQTGATPISTVVGIRKGVSDLQGDFDEDDTEDMFHYNKTSGREKNLADEEVSSRITALHFSYSGRWLFAGTAGGFVYAVELSQEFYKE</sequence>
<evidence type="ECO:0008006" key="8">
    <source>
        <dbReference type="Google" id="ProtNLM"/>
    </source>
</evidence>
<dbReference type="Gene3D" id="2.130.10.10">
    <property type="entry name" value="YVTN repeat-like/Quinoprotein amine dehydrogenase"/>
    <property type="match status" value="2"/>
</dbReference>
<dbReference type="InterPro" id="IPR050687">
    <property type="entry name" value="Dynein_IC"/>
</dbReference>
<dbReference type="GO" id="GO:0005868">
    <property type="term" value="C:cytoplasmic dynein complex"/>
    <property type="evidence" value="ECO:0007669"/>
    <property type="project" value="TreeGrafter"/>
</dbReference>
<keyword evidence="3" id="KW-0853">WD repeat</keyword>
<dbReference type="InterPro" id="IPR036322">
    <property type="entry name" value="WD40_repeat_dom_sf"/>
</dbReference>
<dbReference type="PANTHER" id="PTHR12442">
    <property type="entry name" value="DYNEIN INTERMEDIATE CHAIN"/>
    <property type="match status" value="1"/>
</dbReference>
<dbReference type="InterPro" id="IPR015943">
    <property type="entry name" value="WD40/YVTN_repeat-like_dom_sf"/>
</dbReference>
<dbReference type="SUPFAM" id="SSF50978">
    <property type="entry name" value="WD40 repeat-like"/>
    <property type="match status" value="1"/>
</dbReference>
<evidence type="ECO:0000256" key="3">
    <source>
        <dbReference type="ARBA" id="ARBA00022574"/>
    </source>
</evidence>
<proteinExistence type="predicted"/>
<organism evidence="6 7">
    <name type="scientific">Angomonas deanei</name>
    <dbReference type="NCBI Taxonomy" id="59799"/>
    <lineage>
        <taxon>Eukaryota</taxon>
        <taxon>Discoba</taxon>
        <taxon>Euglenozoa</taxon>
        <taxon>Kinetoplastea</taxon>
        <taxon>Metakinetoplastina</taxon>
        <taxon>Trypanosomatida</taxon>
        <taxon>Trypanosomatidae</taxon>
        <taxon>Strigomonadinae</taxon>
        <taxon>Angomonas</taxon>
    </lineage>
</organism>
<accession>A0A7G2CK75</accession>
<dbReference type="Proteomes" id="UP000515908">
    <property type="component" value="Chromosome 13"/>
</dbReference>
<dbReference type="PANTHER" id="PTHR12442:SF26">
    <property type="entry name" value="CYTOPLASMIC DYNEIN 2 INTERMEDIATE CHAIN 2"/>
    <property type="match status" value="1"/>
</dbReference>
<dbReference type="Pfam" id="PF00400">
    <property type="entry name" value="WD40"/>
    <property type="match status" value="1"/>
</dbReference>
<dbReference type="AlphaFoldDB" id="A0A7G2CK75"/>
<evidence type="ECO:0000313" key="7">
    <source>
        <dbReference type="Proteomes" id="UP000515908"/>
    </source>
</evidence>
<evidence type="ECO:0000256" key="1">
    <source>
        <dbReference type="ARBA" id="ARBA00004496"/>
    </source>
</evidence>
<dbReference type="GO" id="GO:0042073">
    <property type="term" value="P:intraciliary transport"/>
    <property type="evidence" value="ECO:0007669"/>
    <property type="project" value="TreeGrafter"/>
</dbReference>
<gene>
    <name evidence="6" type="ORF">ADEAN_000686600</name>
</gene>
<dbReference type="EMBL" id="LR877157">
    <property type="protein sequence ID" value="CAD2219361.1"/>
    <property type="molecule type" value="Genomic_DNA"/>
</dbReference>
<evidence type="ECO:0000313" key="6">
    <source>
        <dbReference type="EMBL" id="CAD2219361.1"/>
    </source>
</evidence>
<dbReference type="GO" id="GO:0097014">
    <property type="term" value="C:ciliary plasm"/>
    <property type="evidence" value="ECO:0007669"/>
    <property type="project" value="TreeGrafter"/>
</dbReference>
<dbReference type="SMART" id="SM00320">
    <property type="entry name" value="WD40"/>
    <property type="match status" value="5"/>
</dbReference>
<comment type="subcellular location">
    <subcellularLocation>
        <location evidence="1">Cytoplasm</location>
    </subcellularLocation>
</comment>
<evidence type="ECO:0000256" key="5">
    <source>
        <dbReference type="SAM" id="MobiDB-lite"/>
    </source>
</evidence>
<keyword evidence="4" id="KW-0677">Repeat</keyword>
<feature type="compositionally biased region" description="Polar residues" evidence="5">
    <location>
        <begin position="319"/>
        <end position="333"/>
    </location>
</feature>
<reference evidence="6 7" key="1">
    <citation type="submission" date="2020-08" db="EMBL/GenBank/DDBJ databases">
        <authorList>
            <person name="Newling K."/>
            <person name="Davey J."/>
            <person name="Forrester S."/>
        </authorList>
    </citation>
    <scope>NUCLEOTIDE SEQUENCE [LARGE SCALE GENOMIC DNA]</scope>
    <source>
        <strain evidence="7">Crithidia deanei Carvalho (ATCC PRA-265)</strain>
    </source>
</reference>
<feature type="compositionally biased region" description="Polar residues" evidence="5">
    <location>
        <begin position="344"/>
        <end position="355"/>
    </location>
</feature>
<keyword evidence="7" id="KW-1185">Reference proteome</keyword>
<name>A0A7G2CK75_9TRYP</name>
<dbReference type="InterPro" id="IPR001680">
    <property type="entry name" value="WD40_rpt"/>
</dbReference>
<dbReference type="GO" id="GO:0045503">
    <property type="term" value="F:dynein light chain binding"/>
    <property type="evidence" value="ECO:0007669"/>
    <property type="project" value="TreeGrafter"/>
</dbReference>
<dbReference type="VEuPathDB" id="TriTrypDB:ADEAN_000686600"/>
<protein>
    <recommendedName>
        <fullName evidence="8">Guanine nucleotide-binding protein subunit beta-like protein</fullName>
    </recommendedName>
</protein>
<feature type="region of interest" description="Disordered" evidence="5">
    <location>
        <begin position="319"/>
        <end position="355"/>
    </location>
</feature>
<evidence type="ECO:0000256" key="2">
    <source>
        <dbReference type="ARBA" id="ARBA00022490"/>
    </source>
</evidence>
<dbReference type="OrthoDB" id="4189at2759"/>
<evidence type="ECO:0000256" key="4">
    <source>
        <dbReference type="ARBA" id="ARBA00022737"/>
    </source>
</evidence>
<dbReference type="GO" id="GO:0045504">
    <property type="term" value="F:dynein heavy chain binding"/>
    <property type="evidence" value="ECO:0007669"/>
    <property type="project" value="TreeGrafter"/>
</dbReference>
<keyword evidence="2" id="KW-0963">Cytoplasm</keyword>